<dbReference type="GO" id="GO:0005737">
    <property type="term" value="C:cytoplasm"/>
    <property type="evidence" value="ECO:0007669"/>
    <property type="project" value="TreeGrafter"/>
</dbReference>
<dbReference type="InterPro" id="IPR001206">
    <property type="entry name" value="Diacylglycerol_kinase_cat_dom"/>
</dbReference>
<dbReference type="GO" id="GO:0001727">
    <property type="term" value="F:lipid kinase activity"/>
    <property type="evidence" value="ECO:0007669"/>
    <property type="project" value="TreeGrafter"/>
</dbReference>
<dbReference type="InterPro" id="IPR050187">
    <property type="entry name" value="Lipid_Phosphate_FormReg"/>
</dbReference>
<dbReference type="PANTHER" id="PTHR12358:SF31">
    <property type="entry name" value="ACYLGLYCEROL KINASE, MITOCHONDRIAL"/>
    <property type="match status" value="1"/>
</dbReference>
<dbReference type="Pfam" id="PF00781">
    <property type="entry name" value="DAGK_cat"/>
    <property type="match status" value="1"/>
</dbReference>
<dbReference type="SUPFAM" id="SSF111331">
    <property type="entry name" value="NAD kinase/diacylglycerol kinase-like"/>
    <property type="match status" value="1"/>
</dbReference>
<sequence>MHSPPHSLTLAQSVRLSIQDDTLSIVDDRPSRRKTQRSCCGLLSGSDVAPHYTIPSYNLLNTYVAPGGLTITFVESTDDDATVNALQYPLAEKEQETAAPWVEQVLEWAYGRARRHKRLKVIINSFCDNAYHRYKTQADPIFAAAQCQVDVQKTEYRGHATDICEALDLNAYDAIICCSGDGLPYEAFNGLAKRPDAQDALANIAVAMIPCGSGNAMAWNLFDTGSVSLAALGIVKGLEMPMDLLSITQGDTHTVSFLSQCLGVLADCDLKTEHLRWMGDHRFLYGVFATLAQRTSYPCDLAINVVLDDNAQIQEHYANKKNQPFTPPPAPNPLSPTGLPLKFGTVQDPLPSTWEIIPADTLASFYASNMAVVSRDTNFFPASLASDGLMDIMTIDASVGWIKALEAIIKLPQAKCFHLPHVQMRKAAAYRLTPRDGDGCLSVDGERYPFEAFQVEIHQGLARVLSKSGVSYEAPGPA</sequence>
<keyword evidence="3" id="KW-1185">Reference proteome</keyword>
<dbReference type="InterPro" id="IPR017438">
    <property type="entry name" value="ATP-NAD_kinase_N"/>
</dbReference>
<dbReference type="GeneID" id="36527262"/>
<name>A0A2I2FIK1_ASPCN</name>
<dbReference type="GO" id="GO:0016020">
    <property type="term" value="C:membrane"/>
    <property type="evidence" value="ECO:0007669"/>
    <property type="project" value="TreeGrafter"/>
</dbReference>
<dbReference type="PANTHER" id="PTHR12358">
    <property type="entry name" value="SPHINGOSINE KINASE"/>
    <property type="match status" value="1"/>
</dbReference>
<evidence type="ECO:0000313" key="2">
    <source>
        <dbReference type="EMBL" id="PLB40439.1"/>
    </source>
</evidence>
<feature type="domain" description="DAGKc" evidence="1">
    <location>
        <begin position="114"/>
        <end position="251"/>
    </location>
</feature>
<keyword evidence="2" id="KW-0808">Transferase</keyword>
<proteinExistence type="predicted"/>
<evidence type="ECO:0000259" key="1">
    <source>
        <dbReference type="PROSITE" id="PS50146"/>
    </source>
</evidence>
<dbReference type="InterPro" id="IPR055916">
    <property type="entry name" value="DUF7493"/>
</dbReference>
<keyword evidence="2" id="KW-0418">Kinase</keyword>
<organism evidence="2 3">
    <name type="scientific">Aspergillus candidus</name>
    <dbReference type="NCBI Taxonomy" id="41067"/>
    <lineage>
        <taxon>Eukaryota</taxon>
        <taxon>Fungi</taxon>
        <taxon>Dikarya</taxon>
        <taxon>Ascomycota</taxon>
        <taxon>Pezizomycotina</taxon>
        <taxon>Eurotiomycetes</taxon>
        <taxon>Eurotiomycetidae</taxon>
        <taxon>Eurotiales</taxon>
        <taxon>Aspergillaceae</taxon>
        <taxon>Aspergillus</taxon>
        <taxon>Aspergillus subgen. Circumdati</taxon>
    </lineage>
</organism>
<dbReference type="AlphaFoldDB" id="A0A2I2FIK1"/>
<gene>
    <name evidence="2" type="ORF">BDW47DRAFT_87719</name>
</gene>
<dbReference type="GO" id="GO:0046512">
    <property type="term" value="P:sphingosine biosynthetic process"/>
    <property type="evidence" value="ECO:0007669"/>
    <property type="project" value="TreeGrafter"/>
</dbReference>
<dbReference type="Gene3D" id="3.40.50.10330">
    <property type="entry name" value="Probable inorganic polyphosphate/atp-NAD kinase, domain 1"/>
    <property type="match status" value="1"/>
</dbReference>
<dbReference type="EMBL" id="KZ559124">
    <property type="protein sequence ID" value="PLB40439.1"/>
    <property type="molecule type" value="Genomic_DNA"/>
</dbReference>
<dbReference type="SMART" id="SM00046">
    <property type="entry name" value="DAGKc"/>
    <property type="match status" value="1"/>
</dbReference>
<dbReference type="RefSeq" id="XP_024674451.1">
    <property type="nucleotide sequence ID" value="XM_024820102.1"/>
</dbReference>
<dbReference type="PROSITE" id="PS50146">
    <property type="entry name" value="DAGK"/>
    <property type="match status" value="1"/>
</dbReference>
<reference evidence="2 3" key="1">
    <citation type="submission" date="2017-12" db="EMBL/GenBank/DDBJ databases">
        <authorList>
            <consortium name="DOE Joint Genome Institute"/>
            <person name="Haridas S."/>
            <person name="Kjaerbolling I."/>
            <person name="Vesth T.C."/>
            <person name="Frisvad J.C."/>
            <person name="Nybo J.L."/>
            <person name="Theobald S."/>
            <person name="Kuo A."/>
            <person name="Bowyer P."/>
            <person name="Matsuda Y."/>
            <person name="Mondo S."/>
            <person name="Lyhne E.K."/>
            <person name="Kogle M.E."/>
            <person name="Clum A."/>
            <person name="Lipzen A."/>
            <person name="Salamov A."/>
            <person name="Ngan C.Y."/>
            <person name="Daum C."/>
            <person name="Chiniquy J."/>
            <person name="Barry K."/>
            <person name="LaButti K."/>
            <person name="Simmons B.A."/>
            <person name="Magnuson J.K."/>
            <person name="Mortensen U.H."/>
            <person name="Larsen T.O."/>
            <person name="Grigoriev I.V."/>
            <person name="Baker S.E."/>
            <person name="Andersen M.R."/>
            <person name="Nordberg H.P."/>
            <person name="Cantor M.N."/>
            <person name="Hua S.X."/>
        </authorList>
    </citation>
    <scope>NUCLEOTIDE SEQUENCE [LARGE SCALE GENOMIC DNA]</scope>
    <source>
        <strain evidence="2 3">CBS 102.13</strain>
    </source>
</reference>
<evidence type="ECO:0000313" key="3">
    <source>
        <dbReference type="Proteomes" id="UP000234585"/>
    </source>
</evidence>
<dbReference type="OrthoDB" id="3853857at2759"/>
<dbReference type="Proteomes" id="UP000234585">
    <property type="component" value="Unassembled WGS sequence"/>
</dbReference>
<dbReference type="Gene3D" id="2.60.200.40">
    <property type="match status" value="1"/>
</dbReference>
<protein>
    <submittedName>
        <fullName evidence="2">ATP-NAD kinase-like domain-containing protein</fullName>
    </submittedName>
</protein>
<dbReference type="GO" id="GO:0016773">
    <property type="term" value="F:phosphotransferase activity, alcohol group as acceptor"/>
    <property type="evidence" value="ECO:0007669"/>
    <property type="project" value="UniProtKB-ARBA"/>
</dbReference>
<dbReference type="InterPro" id="IPR016064">
    <property type="entry name" value="NAD/diacylglycerol_kinase_sf"/>
</dbReference>
<dbReference type="Pfam" id="PF24321">
    <property type="entry name" value="DUF7493"/>
    <property type="match status" value="1"/>
</dbReference>
<dbReference type="STRING" id="41067.A0A2I2FIK1"/>
<accession>A0A2I2FIK1</accession>